<dbReference type="Proteomes" id="UP000182486">
    <property type="component" value="Unassembled WGS sequence"/>
</dbReference>
<keyword evidence="5" id="KW-1185">Reference proteome</keyword>
<dbReference type="SUPFAM" id="SSF52821">
    <property type="entry name" value="Rhodanese/Cell cycle control phosphatase"/>
    <property type="match status" value="2"/>
</dbReference>
<dbReference type="SMART" id="SM00450">
    <property type="entry name" value="RHOD"/>
    <property type="match status" value="2"/>
</dbReference>
<organism evidence="4 5">
    <name type="scientific">Couchioplanes caeruleus subsp. caeruleus</name>
    <dbReference type="NCBI Taxonomy" id="56427"/>
    <lineage>
        <taxon>Bacteria</taxon>
        <taxon>Bacillati</taxon>
        <taxon>Actinomycetota</taxon>
        <taxon>Actinomycetes</taxon>
        <taxon>Micromonosporales</taxon>
        <taxon>Micromonosporaceae</taxon>
        <taxon>Couchioplanes</taxon>
    </lineage>
</organism>
<dbReference type="CDD" id="cd01449">
    <property type="entry name" value="TST_Repeat_2"/>
    <property type="match status" value="1"/>
</dbReference>
<dbReference type="Pfam" id="PF00581">
    <property type="entry name" value="Rhodanese"/>
    <property type="match status" value="2"/>
</dbReference>
<reference evidence="4 5" key="1">
    <citation type="submission" date="2016-09" db="EMBL/GenBank/DDBJ databases">
        <title>Couchioplanes caeruleus draft genome sequence.</title>
        <authorList>
            <person name="Sheehan J."/>
            <person name="Caffrey P."/>
        </authorList>
    </citation>
    <scope>NUCLEOTIDE SEQUENCE [LARGE SCALE GENOMIC DNA]</scope>
    <source>
        <strain evidence="4 5">DSM 43634</strain>
    </source>
</reference>
<comment type="caution">
    <text evidence="4">The sequence shown here is derived from an EMBL/GenBank/DDBJ whole genome shotgun (WGS) entry which is preliminary data.</text>
</comment>
<accession>A0A1K0GEA6</accession>
<name>A0A1K0GEA6_9ACTN</name>
<keyword evidence="2" id="KW-0677">Repeat</keyword>
<dbReference type="RefSeq" id="WP_071803279.1">
    <property type="nucleotide sequence ID" value="NZ_MEIA01000015.1"/>
</dbReference>
<dbReference type="CDD" id="cd01448">
    <property type="entry name" value="TST_Repeat_1"/>
    <property type="match status" value="1"/>
</dbReference>
<dbReference type="InterPro" id="IPR001307">
    <property type="entry name" value="Thiosulphate_STrfase_CS"/>
</dbReference>
<dbReference type="Gene3D" id="3.40.250.10">
    <property type="entry name" value="Rhodanese-like domain"/>
    <property type="match status" value="2"/>
</dbReference>
<dbReference type="EMBL" id="MEIA01000015">
    <property type="protein sequence ID" value="OJF15562.1"/>
    <property type="molecule type" value="Genomic_DNA"/>
</dbReference>
<dbReference type="GO" id="GO:0004792">
    <property type="term" value="F:thiosulfate-cyanide sulfurtransferase activity"/>
    <property type="evidence" value="ECO:0007669"/>
    <property type="project" value="InterPro"/>
</dbReference>
<evidence type="ECO:0000259" key="3">
    <source>
        <dbReference type="PROSITE" id="PS50206"/>
    </source>
</evidence>
<feature type="domain" description="Rhodanese" evidence="3">
    <location>
        <begin position="155"/>
        <end position="267"/>
    </location>
</feature>
<dbReference type="InterPro" id="IPR001763">
    <property type="entry name" value="Rhodanese-like_dom"/>
</dbReference>
<dbReference type="PROSITE" id="PS00380">
    <property type="entry name" value="RHODANESE_1"/>
    <property type="match status" value="1"/>
</dbReference>
<feature type="domain" description="Rhodanese" evidence="3">
    <location>
        <begin position="14"/>
        <end position="128"/>
    </location>
</feature>
<protein>
    <submittedName>
        <fullName evidence="4">Sulfurtransferase</fullName>
    </submittedName>
</protein>
<dbReference type="AlphaFoldDB" id="A0A1K0GEA6"/>
<dbReference type="InterPro" id="IPR045078">
    <property type="entry name" value="TST/MPST-like"/>
</dbReference>
<proteinExistence type="predicted"/>
<sequence length="269" mass="28505">MIDPVVDFPWVAERGDGVVLADVRWYLDGRSGRQAYENGHLPGAVFVDLDRWLARPASPADGRHPLPDPEVFAEGMAAAGIGDGDTVVAYDDAGGVVAARLVWMLRATGHDAALLDGGLTAYEGPLVSGPAGRTPAVFTPRPWPGDRLADLEATAGGDAVVLDARDRERFRGDAEPVDPRAGHIPGARNLPCRENVDERGRFLSVPELRERFAAVGLRDGSDVVSYCGSGVTACHNLLAMEHAGLGIGRLYPGSWSQYSATDRPAATGD</sequence>
<evidence type="ECO:0000313" key="5">
    <source>
        <dbReference type="Proteomes" id="UP000182486"/>
    </source>
</evidence>
<dbReference type="PROSITE" id="PS50206">
    <property type="entry name" value="RHODANESE_3"/>
    <property type="match status" value="2"/>
</dbReference>
<evidence type="ECO:0000313" key="4">
    <source>
        <dbReference type="EMBL" id="OJF15562.1"/>
    </source>
</evidence>
<dbReference type="PANTHER" id="PTHR11364">
    <property type="entry name" value="THIOSULFATE SULFERTANSFERASE"/>
    <property type="match status" value="1"/>
</dbReference>
<evidence type="ECO:0000256" key="1">
    <source>
        <dbReference type="ARBA" id="ARBA00022679"/>
    </source>
</evidence>
<dbReference type="PANTHER" id="PTHR11364:SF27">
    <property type="entry name" value="SULFURTRANSFERASE"/>
    <property type="match status" value="1"/>
</dbReference>
<evidence type="ECO:0000256" key="2">
    <source>
        <dbReference type="ARBA" id="ARBA00022737"/>
    </source>
</evidence>
<keyword evidence="1 4" id="KW-0808">Transferase</keyword>
<gene>
    <name evidence="4" type="ORF">BG844_03535</name>
</gene>
<dbReference type="InterPro" id="IPR036873">
    <property type="entry name" value="Rhodanese-like_dom_sf"/>
</dbReference>